<dbReference type="InterPro" id="IPR051207">
    <property type="entry name" value="ComplexI_NDUFA9_subunit"/>
</dbReference>
<gene>
    <name evidence="2" type="ORF">ACFPIE_08855</name>
</gene>
<keyword evidence="3" id="KW-1185">Reference proteome</keyword>
<comment type="caution">
    <text evidence="2">The sequence shown here is derived from an EMBL/GenBank/DDBJ whole genome shotgun (WGS) entry which is preliminary data.</text>
</comment>
<organism evidence="2 3">
    <name type="scientific">Brevundimonas staleyi</name>
    <dbReference type="NCBI Taxonomy" id="74326"/>
    <lineage>
        <taxon>Bacteria</taxon>
        <taxon>Pseudomonadati</taxon>
        <taxon>Pseudomonadota</taxon>
        <taxon>Alphaproteobacteria</taxon>
        <taxon>Caulobacterales</taxon>
        <taxon>Caulobacteraceae</taxon>
        <taxon>Brevundimonas</taxon>
    </lineage>
</organism>
<reference evidence="3" key="1">
    <citation type="journal article" date="2019" name="Int. J. Syst. Evol. Microbiol.">
        <title>The Global Catalogue of Microorganisms (GCM) 10K type strain sequencing project: providing services to taxonomists for standard genome sequencing and annotation.</title>
        <authorList>
            <consortium name="The Broad Institute Genomics Platform"/>
            <consortium name="The Broad Institute Genome Sequencing Center for Infectious Disease"/>
            <person name="Wu L."/>
            <person name="Ma J."/>
        </authorList>
    </citation>
    <scope>NUCLEOTIDE SEQUENCE [LARGE SCALE GENOMIC DNA]</scope>
    <source>
        <strain evidence="3">JCM 12125</strain>
    </source>
</reference>
<dbReference type="PANTHER" id="PTHR12126">
    <property type="entry name" value="NADH-UBIQUINONE OXIDOREDUCTASE 39 KDA SUBUNIT-RELATED"/>
    <property type="match status" value="1"/>
</dbReference>
<protein>
    <submittedName>
        <fullName evidence="2">Complex I NDUFA9 subunit family protein</fullName>
    </submittedName>
</protein>
<evidence type="ECO:0000259" key="1">
    <source>
        <dbReference type="Pfam" id="PF01370"/>
    </source>
</evidence>
<dbReference type="Pfam" id="PF01370">
    <property type="entry name" value="Epimerase"/>
    <property type="match status" value="1"/>
</dbReference>
<sequence>MSDLTPGLVTVFGGSGFVGTQAVRALARKGWRIRVAVRTPASALDLKVMGDVGQIQPVRCDITNPDDVAKALRGADAAVNLVGILFETPGRGFDKTHVEGSRNIAEACVAQGVGRLVQMSAIGADPKSEGDYGRSKGEAEAAVRKIKPDAVILRPSIVFGTGDGFLNRFASMATMSPALPLIGFGSTKFQPVWVGDVAEAVARSVTRADAAGRTFELGGPEVWSFKDILQYILRETGRRRLLAPLPFFAAGMIGSLAELTAIVGIPPVLTRDQVLMLKSDNVAAPGAEGLSAFGIEATGLEAIAPSYLWRYRRGGQFAEGPGAVQPEAEPA</sequence>
<dbReference type="Gene3D" id="3.40.50.720">
    <property type="entry name" value="NAD(P)-binding Rossmann-like Domain"/>
    <property type="match status" value="1"/>
</dbReference>
<accession>A0ABW0FR78</accession>
<dbReference type="SUPFAM" id="SSF51735">
    <property type="entry name" value="NAD(P)-binding Rossmann-fold domains"/>
    <property type="match status" value="1"/>
</dbReference>
<proteinExistence type="predicted"/>
<dbReference type="PANTHER" id="PTHR12126:SF11">
    <property type="entry name" value="NADH DEHYDROGENASE [UBIQUINONE] 1 ALPHA SUBCOMPLEX SUBUNIT 9, MITOCHONDRIAL"/>
    <property type="match status" value="1"/>
</dbReference>
<evidence type="ECO:0000313" key="3">
    <source>
        <dbReference type="Proteomes" id="UP001596152"/>
    </source>
</evidence>
<dbReference type="CDD" id="cd05271">
    <property type="entry name" value="NDUFA9_like_SDR_a"/>
    <property type="match status" value="1"/>
</dbReference>
<dbReference type="RefSeq" id="WP_374037431.1">
    <property type="nucleotide sequence ID" value="NZ_CP169082.1"/>
</dbReference>
<name>A0ABW0FR78_9CAUL</name>
<dbReference type="InterPro" id="IPR001509">
    <property type="entry name" value="Epimerase_deHydtase"/>
</dbReference>
<feature type="domain" description="NAD-dependent epimerase/dehydratase" evidence="1">
    <location>
        <begin position="9"/>
        <end position="218"/>
    </location>
</feature>
<dbReference type="EMBL" id="JBHSLF010000018">
    <property type="protein sequence ID" value="MFC5344021.1"/>
    <property type="molecule type" value="Genomic_DNA"/>
</dbReference>
<evidence type="ECO:0000313" key="2">
    <source>
        <dbReference type="EMBL" id="MFC5344021.1"/>
    </source>
</evidence>
<dbReference type="Proteomes" id="UP001596152">
    <property type="component" value="Unassembled WGS sequence"/>
</dbReference>
<dbReference type="InterPro" id="IPR036291">
    <property type="entry name" value="NAD(P)-bd_dom_sf"/>
</dbReference>